<evidence type="ECO:0000259" key="2">
    <source>
        <dbReference type="Pfam" id="PF13567"/>
    </source>
</evidence>
<keyword evidence="1" id="KW-0812">Transmembrane</keyword>
<keyword evidence="1" id="KW-0472">Membrane</keyword>
<dbReference type="EMBL" id="CADCVB010000016">
    <property type="protein sequence ID" value="CAA9408779.1"/>
    <property type="molecule type" value="Genomic_DNA"/>
</dbReference>
<name>A0A6J4PA35_9ACTN</name>
<accession>A0A6J4PA35</accession>
<proteinExistence type="predicted"/>
<dbReference type="AlphaFoldDB" id="A0A6J4PA35"/>
<sequence length="276" mass="29595">MLGLDLRPPVRLDLWALLLAVGIVAGTVAPLLAAILLLASLVVSAGVVVRRGFVPDEWRAMAVLSPLFVAGGVGIASLHTTASDPLLELAAVEPGEVLVVGSVVSPPVPTKVGYRADVRVEHLWYEEKEVLRGGGVQVYSGDMRVGVGDRVQMNGELTRPEIKEDGFDYGQYLQTRGLSGVVYAKGVWPADEERGWVGQVHRRTDAALGYGLRPREGSVVRGMVLGDSSRLPEEVEEAFRRSGITHGLTRYMFLGNPCSALRPGPTPPDRLGGREG</sequence>
<protein>
    <recommendedName>
        <fullName evidence="2">DUF4131 domain-containing protein</fullName>
    </recommendedName>
</protein>
<feature type="transmembrane region" description="Helical" evidence="1">
    <location>
        <begin position="60"/>
        <end position="78"/>
    </location>
</feature>
<feature type="transmembrane region" description="Helical" evidence="1">
    <location>
        <begin position="15"/>
        <end position="48"/>
    </location>
</feature>
<gene>
    <name evidence="3" type="ORF">AVDCRST_MAG78-261</name>
</gene>
<dbReference type="InterPro" id="IPR025405">
    <property type="entry name" value="DUF4131"/>
</dbReference>
<feature type="domain" description="DUF4131" evidence="2">
    <location>
        <begin position="30"/>
        <end position="188"/>
    </location>
</feature>
<organism evidence="3">
    <name type="scientific">uncultured Rubrobacteraceae bacterium</name>
    <dbReference type="NCBI Taxonomy" id="349277"/>
    <lineage>
        <taxon>Bacteria</taxon>
        <taxon>Bacillati</taxon>
        <taxon>Actinomycetota</taxon>
        <taxon>Rubrobacteria</taxon>
        <taxon>Rubrobacterales</taxon>
        <taxon>Rubrobacteraceae</taxon>
        <taxon>environmental samples</taxon>
    </lineage>
</organism>
<reference evidence="3" key="1">
    <citation type="submission" date="2020-02" db="EMBL/GenBank/DDBJ databases">
        <authorList>
            <person name="Meier V. D."/>
        </authorList>
    </citation>
    <scope>NUCLEOTIDE SEQUENCE</scope>
    <source>
        <strain evidence="3">AVDCRST_MAG78</strain>
    </source>
</reference>
<keyword evidence="1" id="KW-1133">Transmembrane helix</keyword>
<evidence type="ECO:0000313" key="3">
    <source>
        <dbReference type="EMBL" id="CAA9408779.1"/>
    </source>
</evidence>
<dbReference type="Pfam" id="PF13567">
    <property type="entry name" value="DUF4131"/>
    <property type="match status" value="1"/>
</dbReference>
<evidence type="ECO:0000256" key="1">
    <source>
        <dbReference type="SAM" id="Phobius"/>
    </source>
</evidence>